<accession>A0A165X0R3</accession>
<reference evidence="1 2" key="1">
    <citation type="journal article" date="2016" name="Mol. Biol. Evol.">
        <title>Comparative Genomics of Early-Diverging Mushroom-Forming Fungi Provides Insights into the Origins of Lignocellulose Decay Capabilities.</title>
        <authorList>
            <person name="Nagy L.G."/>
            <person name="Riley R."/>
            <person name="Tritt A."/>
            <person name="Adam C."/>
            <person name="Daum C."/>
            <person name="Floudas D."/>
            <person name="Sun H."/>
            <person name="Yadav J.S."/>
            <person name="Pangilinan J."/>
            <person name="Larsson K.H."/>
            <person name="Matsuura K."/>
            <person name="Barry K."/>
            <person name="Labutti K."/>
            <person name="Kuo R."/>
            <person name="Ohm R.A."/>
            <person name="Bhattacharya S.S."/>
            <person name="Shirouzu T."/>
            <person name="Yoshinaga Y."/>
            <person name="Martin F.M."/>
            <person name="Grigoriev I.V."/>
            <person name="Hibbett D.S."/>
        </authorList>
    </citation>
    <scope>NUCLEOTIDE SEQUENCE [LARGE SCALE GENOMIC DNA]</scope>
    <source>
        <strain evidence="1 2">CBS 109695</strain>
    </source>
</reference>
<dbReference type="SUPFAM" id="SSF52047">
    <property type="entry name" value="RNI-like"/>
    <property type="match status" value="1"/>
</dbReference>
<sequence length="724" mass="81330">MGEVLGKARDATPDIIANVESRSMESLDSPAPRPLAHIPPLSIFDPLEFDRSLPSSQYTLIKTDDLRIMYMEIGRVQTYLHNLINHGDDAPSLVIDDSKQAKPAAVERVPPEILSMIFEQVVPPYTDDEDLKETHHLAEILLPGQICRLWREAAIATPSLWSSLHFNFHFPMNSVEKMVDIATTCIARAKSYPLSVCLRTHWGTELTQYRPIIAVLLAHSHQWDNFFIDSGMGLLKNAHQEIQGATGRLLMLRRLRVDYGQIEEWGSFNTFLISPKLRIVDLWNCGLHTWPQIGQFPLLPWKQLQQINFTGQTLDALELLRMSPSLQVFKVHIHGRSGGGHHMHHAFLRELSVECQADDDASVFFGAVTLPVLVSLSYKSEIRVFPGVAVTSFVQRSKIEQSIHTFSLTLGEGHDNFSMSSSDISNCLTHMPGLSQLSLHDRSKRYTDTGRFHSGDISSICELLEPDSILPKLERFSITGPPRMSCIYLALMVGSRWRHTVGGGPVRIRSVEVNYSEPCAHAKSSMTHIPAHTESRESGLALALLRLYRSEGLRVVEIGIEIPQLHIWSFRWSRFIRSTEGNRTHNKDSRKEPIANFDVTAVTWAPVRGGPSTGWRGSRGARTHVLGEHVQWPVVAVGLLREVVPEVVLRDEVLCTRVQTARPEAAHHHVHQRLGAEEVVHQRIEGEQREQVEEVPHGRLLHAHRAGAQGVEEDLECAACASLK</sequence>
<dbReference type="EMBL" id="KV417731">
    <property type="protein sequence ID" value="KZP08082.1"/>
    <property type="molecule type" value="Genomic_DNA"/>
</dbReference>
<dbReference type="Proteomes" id="UP000076532">
    <property type="component" value="Unassembled WGS sequence"/>
</dbReference>
<proteinExistence type="predicted"/>
<gene>
    <name evidence="1" type="ORF">FIBSPDRAFT_901533</name>
</gene>
<evidence type="ECO:0000313" key="1">
    <source>
        <dbReference type="EMBL" id="KZP08082.1"/>
    </source>
</evidence>
<keyword evidence="2" id="KW-1185">Reference proteome</keyword>
<organism evidence="1 2">
    <name type="scientific">Athelia psychrophila</name>
    <dbReference type="NCBI Taxonomy" id="1759441"/>
    <lineage>
        <taxon>Eukaryota</taxon>
        <taxon>Fungi</taxon>
        <taxon>Dikarya</taxon>
        <taxon>Basidiomycota</taxon>
        <taxon>Agaricomycotina</taxon>
        <taxon>Agaricomycetes</taxon>
        <taxon>Agaricomycetidae</taxon>
        <taxon>Atheliales</taxon>
        <taxon>Atheliaceae</taxon>
        <taxon>Athelia</taxon>
    </lineage>
</organism>
<evidence type="ECO:0000313" key="2">
    <source>
        <dbReference type="Proteomes" id="UP000076532"/>
    </source>
</evidence>
<protein>
    <submittedName>
        <fullName evidence="1">Uncharacterized protein</fullName>
    </submittedName>
</protein>
<dbReference type="AlphaFoldDB" id="A0A165X0R3"/>
<name>A0A165X0R3_9AGAM</name>
<dbReference type="OrthoDB" id="3365698at2759"/>